<evidence type="ECO:0000313" key="2">
    <source>
        <dbReference type="Proteomes" id="UP001500957"/>
    </source>
</evidence>
<comment type="caution">
    <text evidence="1">The sequence shown here is derived from an EMBL/GenBank/DDBJ whole genome shotgun (WGS) entry which is preliminary data.</text>
</comment>
<dbReference type="Proteomes" id="UP001500957">
    <property type="component" value="Unassembled WGS sequence"/>
</dbReference>
<evidence type="ECO:0000313" key="1">
    <source>
        <dbReference type="EMBL" id="GAA0635229.1"/>
    </source>
</evidence>
<name>A0ABN1HA71_9ACTN</name>
<dbReference type="Pfam" id="PF09957">
    <property type="entry name" value="VapB_antitoxin"/>
    <property type="match status" value="1"/>
</dbReference>
<accession>A0ABN1HA71</accession>
<protein>
    <submittedName>
        <fullName evidence="1">Type II toxin-antitoxin system VapB family antitoxin</fullName>
    </submittedName>
</protein>
<dbReference type="InterPro" id="IPR019239">
    <property type="entry name" value="VapB_antitoxin"/>
</dbReference>
<dbReference type="EMBL" id="BAAAHE010000048">
    <property type="protein sequence ID" value="GAA0635229.1"/>
    <property type="molecule type" value="Genomic_DNA"/>
</dbReference>
<organism evidence="1 2">
    <name type="scientific">Sporichthya brevicatena</name>
    <dbReference type="NCBI Taxonomy" id="171442"/>
    <lineage>
        <taxon>Bacteria</taxon>
        <taxon>Bacillati</taxon>
        <taxon>Actinomycetota</taxon>
        <taxon>Actinomycetes</taxon>
        <taxon>Sporichthyales</taxon>
        <taxon>Sporichthyaceae</taxon>
        <taxon>Sporichthya</taxon>
    </lineage>
</organism>
<proteinExistence type="predicted"/>
<keyword evidence="2" id="KW-1185">Reference proteome</keyword>
<gene>
    <name evidence="1" type="ORF">GCM10009547_44250</name>
</gene>
<reference evidence="1 2" key="1">
    <citation type="journal article" date="2019" name="Int. J. Syst. Evol. Microbiol.">
        <title>The Global Catalogue of Microorganisms (GCM) 10K type strain sequencing project: providing services to taxonomists for standard genome sequencing and annotation.</title>
        <authorList>
            <consortium name="The Broad Institute Genomics Platform"/>
            <consortium name="The Broad Institute Genome Sequencing Center for Infectious Disease"/>
            <person name="Wu L."/>
            <person name="Ma J."/>
        </authorList>
    </citation>
    <scope>NUCLEOTIDE SEQUENCE [LARGE SCALE GENOMIC DNA]</scope>
    <source>
        <strain evidence="1 2">JCM 10671</strain>
    </source>
</reference>
<sequence>MRRTTIELDEDLVARAKRALGLTTTRATVEEALRRVVESGEAARAERTERQLADLETMTTHVDVDVLSSDAMWR</sequence>
<dbReference type="RefSeq" id="WP_344608904.1">
    <property type="nucleotide sequence ID" value="NZ_BAAAHE010000048.1"/>
</dbReference>